<gene>
    <name evidence="1" type="ORF">SAMN05216236_104225</name>
</gene>
<accession>A0A1I6ZNV7</accession>
<protein>
    <submittedName>
        <fullName evidence="1">Gamma-glutamyltranspeptidase / glutathione hydrolase</fullName>
    </submittedName>
</protein>
<dbReference type="OrthoDB" id="9781342at2"/>
<evidence type="ECO:0000313" key="2">
    <source>
        <dbReference type="Proteomes" id="UP000182466"/>
    </source>
</evidence>
<proteinExistence type="predicted"/>
<dbReference type="AlphaFoldDB" id="A0A1I6ZNV7"/>
<evidence type="ECO:0000313" key="1">
    <source>
        <dbReference type="EMBL" id="SFT64393.1"/>
    </source>
</evidence>
<keyword evidence="2" id="KW-1185">Reference proteome</keyword>
<dbReference type="EMBL" id="FPAW01000004">
    <property type="protein sequence ID" value="SFT64393.1"/>
    <property type="molecule type" value="Genomic_DNA"/>
</dbReference>
<dbReference type="STRING" id="999627.SAMN05216236_104225"/>
<sequence length="67" mass="7029">MHWRTDTGKAQALDFGMRAPAGLRIGGFPLSGTGIAGDLSAWEREAGDRNVPGAKAIAVPAIEHARM</sequence>
<dbReference type="Proteomes" id="UP000182466">
    <property type="component" value="Unassembled WGS sequence"/>
</dbReference>
<keyword evidence="1" id="KW-0378">Hydrolase</keyword>
<reference evidence="1 2" key="1">
    <citation type="submission" date="2016-10" db="EMBL/GenBank/DDBJ databases">
        <authorList>
            <person name="de Groot N.N."/>
        </authorList>
    </citation>
    <scope>NUCLEOTIDE SEQUENCE [LARGE SCALE GENOMIC DNA]</scope>
    <source>
        <strain evidence="1 2">CGMCC 1.10959</strain>
    </source>
</reference>
<organism evidence="1 2">
    <name type="scientific">Sedimentitalea nanhaiensis</name>
    <dbReference type="NCBI Taxonomy" id="999627"/>
    <lineage>
        <taxon>Bacteria</taxon>
        <taxon>Pseudomonadati</taxon>
        <taxon>Pseudomonadota</taxon>
        <taxon>Alphaproteobacteria</taxon>
        <taxon>Rhodobacterales</taxon>
        <taxon>Paracoccaceae</taxon>
        <taxon>Sedimentitalea</taxon>
    </lineage>
</organism>
<name>A0A1I6ZNV7_9RHOB</name>
<dbReference type="GO" id="GO:0016787">
    <property type="term" value="F:hydrolase activity"/>
    <property type="evidence" value="ECO:0007669"/>
    <property type="project" value="UniProtKB-KW"/>
</dbReference>